<gene>
    <name evidence="1" type="ORF">BT67DRAFT_439618</name>
</gene>
<comment type="caution">
    <text evidence="1">The sequence shown here is derived from an EMBL/GenBank/DDBJ whole genome shotgun (WGS) entry which is preliminary data.</text>
</comment>
<evidence type="ECO:0000313" key="1">
    <source>
        <dbReference type="EMBL" id="KAK4136618.1"/>
    </source>
</evidence>
<accession>A0AAN6UPF2</accession>
<evidence type="ECO:0000313" key="2">
    <source>
        <dbReference type="Proteomes" id="UP001304895"/>
    </source>
</evidence>
<sequence>MCDERSDGPSSGVAVLWRLWCGSCLRVLAKCGGYCRGYGDLAADDAARFTSSAVAFCGQNTRCCIQAGSLTVLGLRTQATARHCWLSKPFAFPSRPVMPWPRRWPPARLSASAMFFADHAHVGGLRRSQVKLEPREKLQAQWSLPELGLPSPST</sequence>
<proteinExistence type="predicted"/>
<organism evidence="1 2">
    <name type="scientific">Trichocladium antarcticum</name>
    <dbReference type="NCBI Taxonomy" id="1450529"/>
    <lineage>
        <taxon>Eukaryota</taxon>
        <taxon>Fungi</taxon>
        <taxon>Dikarya</taxon>
        <taxon>Ascomycota</taxon>
        <taxon>Pezizomycotina</taxon>
        <taxon>Sordariomycetes</taxon>
        <taxon>Sordariomycetidae</taxon>
        <taxon>Sordariales</taxon>
        <taxon>Chaetomiaceae</taxon>
        <taxon>Trichocladium</taxon>
    </lineage>
</organism>
<dbReference type="AlphaFoldDB" id="A0AAN6UPF2"/>
<dbReference type="EMBL" id="MU853403">
    <property type="protein sequence ID" value="KAK4136618.1"/>
    <property type="molecule type" value="Genomic_DNA"/>
</dbReference>
<reference evidence="1" key="1">
    <citation type="journal article" date="2023" name="Mol. Phylogenet. Evol.">
        <title>Genome-scale phylogeny and comparative genomics of the fungal order Sordariales.</title>
        <authorList>
            <person name="Hensen N."/>
            <person name="Bonometti L."/>
            <person name="Westerberg I."/>
            <person name="Brannstrom I.O."/>
            <person name="Guillou S."/>
            <person name="Cros-Aarteil S."/>
            <person name="Calhoun S."/>
            <person name="Haridas S."/>
            <person name="Kuo A."/>
            <person name="Mondo S."/>
            <person name="Pangilinan J."/>
            <person name="Riley R."/>
            <person name="LaButti K."/>
            <person name="Andreopoulos B."/>
            <person name="Lipzen A."/>
            <person name="Chen C."/>
            <person name="Yan M."/>
            <person name="Daum C."/>
            <person name="Ng V."/>
            <person name="Clum A."/>
            <person name="Steindorff A."/>
            <person name="Ohm R.A."/>
            <person name="Martin F."/>
            <person name="Silar P."/>
            <person name="Natvig D.O."/>
            <person name="Lalanne C."/>
            <person name="Gautier V."/>
            <person name="Ament-Velasquez S.L."/>
            <person name="Kruys A."/>
            <person name="Hutchinson M.I."/>
            <person name="Powell A.J."/>
            <person name="Barry K."/>
            <person name="Miller A.N."/>
            <person name="Grigoriev I.V."/>
            <person name="Debuchy R."/>
            <person name="Gladieux P."/>
            <person name="Hiltunen Thoren M."/>
            <person name="Johannesson H."/>
        </authorList>
    </citation>
    <scope>NUCLEOTIDE SEQUENCE</scope>
    <source>
        <strain evidence="1">CBS 123565</strain>
    </source>
</reference>
<name>A0AAN6UPF2_9PEZI</name>
<reference evidence="1" key="2">
    <citation type="submission" date="2023-05" db="EMBL/GenBank/DDBJ databases">
        <authorList>
            <consortium name="Lawrence Berkeley National Laboratory"/>
            <person name="Steindorff A."/>
            <person name="Hensen N."/>
            <person name="Bonometti L."/>
            <person name="Westerberg I."/>
            <person name="Brannstrom I.O."/>
            <person name="Guillou S."/>
            <person name="Cros-Aarteil S."/>
            <person name="Calhoun S."/>
            <person name="Haridas S."/>
            <person name="Kuo A."/>
            <person name="Mondo S."/>
            <person name="Pangilinan J."/>
            <person name="Riley R."/>
            <person name="Labutti K."/>
            <person name="Andreopoulos B."/>
            <person name="Lipzen A."/>
            <person name="Chen C."/>
            <person name="Yanf M."/>
            <person name="Daum C."/>
            <person name="Ng V."/>
            <person name="Clum A."/>
            <person name="Ohm R."/>
            <person name="Martin F."/>
            <person name="Silar P."/>
            <person name="Natvig D."/>
            <person name="Lalanne C."/>
            <person name="Gautier V."/>
            <person name="Ament-Velasquez S.L."/>
            <person name="Kruys A."/>
            <person name="Hutchinson M.I."/>
            <person name="Powell A.J."/>
            <person name="Barry K."/>
            <person name="Miller A.N."/>
            <person name="Grigoriev I.V."/>
            <person name="Debuchy R."/>
            <person name="Gladieux P."/>
            <person name="Thoren M.H."/>
            <person name="Johannesson H."/>
        </authorList>
    </citation>
    <scope>NUCLEOTIDE SEQUENCE</scope>
    <source>
        <strain evidence="1">CBS 123565</strain>
    </source>
</reference>
<dbReference type="Proteomes" id="UP001304895">
    <property type="component" value="Unassembled WGS sequence"/>
</dbReference>
<keyword evidence="2" id="KW-1185">Reference proteome</keyword>
<protein>
    <submittedName>
        <fullName evidence="1">Uncharacterized protein</fullName>
    </submittedName>
</protein>